<name>A0ABD2Y382_9GENT</name>
<comment type="caution">
    <text evidence="1">The sequence shown here is derived from an EMBL/GenBank/DDBJ whole genome shotgun (WGS) entry which is preliminary data.</text>
</comment>
<dbReference type="AlphaFoldDB" id="A0ABD2Y382"/>
<protein>
    <submittedName>
        <fullName evidence="1">Uncharacterized protein</fullName>
    </submittedName>
</protein>
<sequence>MNGMELLHFSWSLCIGTKVAIQTAARTGLATRIVHRAAVFFSQTEKTDYMSNPSSSTIKVDAIPTSTVPFPTVLISSSSTSTYESVPSLPLVVDLSLLVEAASIVPPQPSLRHSQPPSQHPMLTYSRDGTRKARTFLDQGKRPLLRKGDRKWAMFQDVILPCGGLSGVYGRSDQSRVKEKFFFDLPLRKLCKLSGYPFASLFNSATSESWCLRNSASLAFRSLFRSSKLRGFGKIDRTSYSQGTFLEFNHRDASFLRMILLHKSIKTGRQAKARDSSMLGRGPRDLTLSESLASKLLDIEYTLEED</sequence>
<gene>
    <name evidence="1" type="ORF">ACH5RR_039353</name>
</gene>
<keyword evidence="2" id="KW-1185">Reference proteome</keyword>
<organism evidence="1 2">
    <name type="scientific">Cinchona calisaya</name>
    <dbReference type="NCBI Taxonomy" id="153742"/>
    <lineage>
        <taxon>Eukaryota</taxon>
        <taxon>Viridiplantae</taxon>
        <taxon>Streptophyta</taxon>
        <taxon>Embryophyta</taxon>
        <taxon>Tracheophyta</taxon>
        <taxon>Spermatophyta</taxon>
        <taxon>Magnoliopsida</taxon>
        <taxon>eudicotyledons</taxon>
        <taxon>Gunneridae</taxon>
        <taxon>Pentapetalae</taxon>
        <taxon>asterids</taxon>
        <taxon>lamiids</taxon>
        <taxon>Gentianales</taxon>
        <taxon>Rubiaceae</taxon>
        <taxon>Cinchonoideae</taxon>
        <taxon>Cinchoneae</taxon>
        <taxon>Cinchona</taxon>
    </lineage>
</organism>
<dbReference type="EMBL" id="JBJUIK010000016">
    <property type="protein sequence ID" value="KAL3500260.1"/>
    <property type="molecule type" value="Genomic_DNA"/>
</dbReference>
<proteinExistence type="predicted"/>
<evidence type="ECO:0000313" key="2">
    <source>
        <dbReference type="Proteomes" id="UP001630127"/>
    </source>
</evidence>
<evidence type="ECO:0000313" key="1">
    <source>
        <dbReference type="EMBL" id="KAL3500260.1"/>
    </source>
</evidence>
<accession>A0ABD2Y382</accession>
<dbReference type="Proteomes" id="UP001630127">
    <property type="component" value="Unassembled WGS sequence"/>
</dbReference>
<reference evidence="1 2" key="1">
    <citation type="submission" date="2024-11" db="EMBL/GenBank/DDBJ databases">
        <title>A near-complete genome assembly of Cinchona calisaya.</title>
        <authorList>
            <person name="Lian D.C."/>
            <person name="Zhao X.W."/>
            <person name="Wei L."/>
        </authorList>
    </citation>
    <scope>NUCLEOTIDE SEQUENCE [LARGE SCALE GENOMIC DNA]</scope>
    <source>
        <tissue evidence="1">Nenye</tissue>
    </source>
</reference>